<proteinExistence type="predicted"/>
<organism evidence="1 2">
    <name type="scientific">Floridaenema fluviatile BLCC-F154</name>
    <dbReference type="NCBI Taxonomy" id="3153640"/>
    <lineage>
        <taxon>Bacteria</taxon>
        <taxon>Bacillati</taxon>
        <taxon>Cyanobacteriota</taxon>
        <taxon>Cyanophyceae</taxon>
        <taxon>Oscillatoriophycideae</taxon>
        <taxon>Aerosakkonematales</taxon>
        <taxon>Aerosakkonemataceae</taxon>
        <taxon>Floridanema</taxon>
        <taxon>Floridanema fluviatile</taxon>
    </lineage>
</organism>
<comment type="caution">
    <text evidence="1">The sequence shown here is derived from an EMBL/GenBank/DDBJ whole genome shotgun (WGS) entry which is preliminary data.</text>
</comment>
<evidence type="ECO:0000313" key="1">
    <source>
        <dbReference type="EMBL" id="MFB2936828.1"/>
    </source>
</evidence>
<sequence length="188" mass="22437">MTTLVVQRFFKVTYNWDMIVELLGKSSRRNLTFWLVFCLFFLSWQPVKGQDRERFEQRIQNNICPKPITENDISQTNLTPPSIWWAAQRFGGMLLDFWFTCPGERRVYLVVNRQIWNSLNYVEKYSFVNHFGNYSRVDRYNVQVLNPQLENLAAYRCDFTVNPINCNLWVESFGDYDPPALRSRNPKP</sequence>
<name>A0ABV4YDT1_9CYAN</name>
<dbReference type="EMBL" id="JBHFNS010000064">
    <property type="protein sequence ID" value="MFB2936828.1"/>
    <property type="molecule type" value="Genomic_DNA"/>
</dbReference>
<accession>A0ABV4YDT1</accession>
<reference evidence="1 2" key="1">
    <citation type="submission" date="2024-09" db="EMBL/GenBank/DDBJ databases">
        <title>Floridaenema gen nov. (Aerosakkonemataceae, Aerosakkonematales ord. nov., Cyanobacteria) from benthic tropical and subtropical fresh waters, with the description of four new species.</title>
        <authorList>
            <person name="Moretto J.A."/>
            <person name="Berthold D.E."/>
            <person name="Lefler F.W."/>
            <person name="Huang I.-S."/>
            <person name="Laughinghouse H. IV."/>
        </authorList>
    </citation>
    <scope>NUCLEOTIDE SEQUENCE [LARGE SCALE GENOMIC DNA]</scope>
    <source>
        <strain evidence="1 2">BLCC-F154</strain>
    </source>
</reference>
<dbReference type="Proteomes" id="UP001576776">
    <property type="component" value="Unassembled WGS sequence"/>
</dbReference>
<dbReference type="RefSeq" id="WP_413258323.1">
    <property type="nucleotide sequence ID" value="NZ_JBHFNS010000064.1"/>
</dbReference>
<evidence type="ECO:0000313" key="2">
    <source>
        <dbReference type="Proteomes" id="UP001576776"/>
    </source>
</evidence>
<gene>
    <name evidence="1" type="ORF">ACE1B6_16385</name>
</gene>
<keyword evidence="2" id="KW-1185">Reference proteome</keyword>
<protein>
    <submittedName>
        <fullName evidence="1">Uncharacterized protein</fullName>
    </submittedName>
</protein>